<evidence type="ECO:0000256" key="2">
    <source>
        <dbReference type="SAM" id="Phobius"/>
    </source>
</evidence>
<dbReference type="AlphaFoldDB" id="A0A2T9YN43"/>
<keyword evidence="2" id="KW-0472">Membrane</keyword>
<dbReference type="GO" id="GO:0055088">
    <property type="term" value="P:lipid homeostasis"/>
    <property type="evidence" value="ECO:0007669"/>
    <property type="project" value="InterPro"/>
</dbReference>
<accession>A0A2T9YN43</accession>
<dbReference type="SMART" id="SM01042">
    <property type="entry name" value="Brr6_like_C_C"/>
    <property type="match status" value="1"/>
</dbReference>
<dbReference type="Pfam" id="PF10104">
    <property type="entry name" value="Brr6_like_C_C"/>
    <property type="match status" value="1"/>
</dbReference>
<sequence>MNFRFASTKDIFPNTASNRGKEAPMDIDRPDEECSWLKLDPTGEPPRKRSFLEANIFGSAKKTNSSKKDGYGIGGHFLFKAPATMSKIREIDYEKMDVDVNKPIYRSQDSQPISPNAVRKVNKDRNFLYSNALKSDKTKTHTLESIKNQELTSLDKLVLTPSKKTSTPNTRKVAESISSDTDDSIDIKTPTKQKNRKGDMKISNKSSFKEQNSNHICPNNTISKNMQVHRDIPFLVSGYFQLFFNILMATLFLVIIVQIVRTIYNDIDKKAQEYTREIINEIAACAKNYKDNRCEPHTRVPAMEANCIAWLNCMNRDPTTLGSTYRKNRIYQSESKLPFPKESSGS</sequence>
<feature type="region of interest" description="Disordered" evidence="1">
    <location>
        <begin position="159"/>
        <end position="201"/>
    </location>
</feature>
<gene>
    <name evidence="4" type="ORF">BB561_003108</name>
</gene>
<comment type="caution">
    <text evidence="4">The sequence shown here is derived from an EMBL/GenBank/DDBJ whole genome shotgun (WGS) entry which is preliminary data.</text>
</comment>
<reference evidence="4 5" key="1">
    <citation type="journal article" date="2018" name="MBio">
        <title>Comparative Genomics Reveals the Core Gene Toolbox for the Fungus-Insect Symbiosis.</title>
        <authorList>
            <person name="Wang Y."/>
            <person name="Stata M."/>
            <person name="Wang W."/>
            <person name="Stajich J.E."/>
            <person name="White M.M."/>
            <person name="Moncalvo J.M."/>
        </authorList>
    </citation>
    <scope>NUCLEOTIDE SEQUENCE [LARGE SCALE GENOMIC DNA]</scope>
    <source>
        <strain evidence="4 5">SWE-8-4</strain>
    </source>
</reference>
<dbReference type="GO" id="GO:0031965">
    <property type="term" value="C:nuclear membrane"/>
    <property type="evidence" value="ECO:0007669"/>
    <property type="project" value="InterPro"/>
</dbReference>
<dbReference type="GO" id="GO:0006998">
    <property type="term" value="P:nuclear envelope organization"/>
    <property type="evidence" value="ECO:0007669"/>
    <property type="project" value="InterPro"/>
</dbReference>
<feature type="compositionally biased region" description="Basic and acidic residues" evidence="1">
    <location>
        <begin position="19"/>
        <end position="28"/>
    </location>
</feature>
<evidence type="ECO:0000256" key="1">
    <source>
        <dbReference type="SAM" id="MobiDB-lite"/>
    </source>
</evidence>
<dbReference type="InterPro" id="IPR018767">
    <property type="entry name" value="Brl1/Brr6_dom"/>
</dbReference>
<dbReference type="OrthoDB" id="5961at2759"/>
<keyword evidence="2" id="KW-0812">Transmembrane</keyword>
<evidence type="ECO:0000313" key="4">
    <source>
        <dbReference type="EMBL" id="PVU93684.1"/>
    </source>
</evidence>
<dbReference type="PANTHER" id="PTHR28136">
    <property type="entry name" value="NUCLEUS EXPORT PROTEIN BRR6"/>
    <property type="match status" value="1"/>
</dbReference>
<protein>
    <recommendedName>
        <fullName evidence="3">Brl1/Brr6 domain-containing protein</fullName>
    </recommendedName>
</protein>
<dbReference type="PANTHER" id="PTHR28136:SF1">
    <property type="entry name" value="NUCLEUS EXPORT PROTEIN BRL1"/>
    <property type="match status" value="1"/>
</dbReference>
<organism evidence="4 5">
    <name type="scientific">Smittium simulii</name>
    <dbReference type="NCBI Taxonomy" id="133385"/>
    <lineage>
        <taxon>Eukaryota</taxon>
        <taxon>Fungi</taxon>
        <taxon>Fungi incertae sedis</taxon>
        <taxon>Zoopagomycota</taxon>
        <taxon>Kickxellomycotina</taxon>
        <taxon>Harpellomycetes</taxon>
        <taxon>Harpellales</taxon>
        <taxon>Legeriomycetaceae</taxon>
        <taxon>Smittium</taxon>
    </lineage>
</organism>
<proteinExistence type="predicted"/>
<keyword evidence="2" id="KW-1133">Transmembrane helix</keyword>
<evidence type="ECO:0000313" key="5">
    <source>
        <dbReference type="Proteomes" id="UP000245383"/>
    </source>
</evidence>
<dbReference type="Proteomes" id="UP000245383">
    <property type="component" value="Unassembled WGS sequence"/>
</dbReference>
<keyword evidence="5" id="KW-1185">Reference proteome</keyword>
<evidence type="ECO:0000259" key="3">
    <source>
        <dbReference type="SMART" id="SM01042"/>
    </source>
</evidence>
<feature type="domain" description="Brl1/Brr6" evidence="3">
    <location>
        <begin position="236"/>
        <end position="326"/>
    </location>
</feature>
<feature type="transmembrane region" description="Helical" evidence="2">
    <location>
        <begin position="239"/>
        <end position="260"/>
    </location>
</feature>
<name>A0A2T9YN43_9FUNG</name>
<dbReference type="EMBL" id="MBFR01000120">
    <property type="protein sequence ID" value="PVU93684.1"/>
    <property type="molecule type" value="Genomic_DNA"/>
</dbReference>
<feature type="region of interest" description="Disordered" evidence="1">
    <location>
        <begin position="1"/>
        <end position="28"/>
    </location>
</feature>
<dbReference type="InterPro" id="IPR040202">
    <property type="entry name" value="Brl1/Brr6"/>
</dbReference>